<dbReference type="RefSeq" id="WP_380672528.1">
    <property type="nucleotide sequence ID" value="NZ_JBHTCJ010000017.1"/>
</dbReference>
<organism evidence="2 3">
    <name type="scientific">Saccharopolyspora griseoalba</name>
    <dbReference type="NCBI Taxonomy" id="1431848"/>
    <lineage>
        <taxon>Bacteria</taxon>
        <taxon>Bacillati</taxon>
        <taxon>Actinomycetota</taxon>
        <taxon>Actinomycetes</taxon>
        <taxon>Pseudonocardiales</taxon>
        <taxon>Pseudonocardiaceae</taxon>
        <taxon>Saccharopolyspora</taxon>
    </lineage>
</organism>
<evidence type="ECO:0000256" key="1">
    <source>
        <dbReference type="SAM" id="Phobius"/>
    </source>
</evidence>
<gene>
    <name evidence="2" type="ORF">ACFQRI_24570</name>
</gene>
<keyword evidence="1" id="KW-0472">Membrane</keyword>
<keyword evidence="1" id="KW-1133">Transmembrane helix</keyword>
<dbReference type="EMBL" id="JBHTCJ010000017">
    <property type="protein sequence ID" value="MFC7344594.1"/>
    <property type="molecule type" value="Genomic_DNA"/>
</dbReference>
<comment type="caution">
    <text evidence="2">The sequence shown here is derived from an EMBL/GenBank/DDBJ whole genome shotgun (WGS) entry which is preliminary data.</text>
</comment>
<feature type="transmembrane region" description="Helical" evidence="1">
    <location>
        <begin position="20"/>
        <end position="40"/>
    </location>
</feature>
<sequence length="92" mass="9788">MNDNNTWAALAHLRERRARVVGSWLATISTTAAAGTLLELNLVRGPRRAGTVLLAAAPVLSILAVAQAGVLDTQIHETQRAALLAAETERHN</sequence>
<keyword evidence="1" id="KW-0812">Transmembrane</keyword>
<reference evidence="3" key="1">
    <citation type="journal article" date="2019" name="Int. J. Syst. Evol. Microbiol.">
        <title>The Global Catalogue of Microorganisms (GCM) 10K type strain sequencing project: providing services to taxonomists for standard genome sequencing and annotation.</title>
        <authorList>
            <consortium name="The Broad Institute Genomics Platform"/>
            <consortium name="The Broad Institute Genome Sequencing Center for Infectious Disease"/>
            <person name="Wu L."/>
            <person name="Ma J."/>
        </authorList>
    </citation>
    <scope>NUCLEOTIDE SEQUENCE [LARGE SCALE GENOMIC DNA]</scope>
    <source>
        <strain evidence="3">WLHS5</strain>
    </source>
</reference>
<evidence type="ECO:0000313" key="3">
    <source>
        <dbReference type="Proteomes" id="UP001596504"/>
    </source>
</evidence>
<feature type="transmembrane region" description="Helical" evidence="1">
    <location>
        <begin position="52"/>
        <end position="71"/>
    </location>
</feature>
<name>A0ABW2LPW2_9PSEU</name>
<dbReference type="Proteomes" id="UP001596504">
    <property type="component" value="Unassembled WGS sequence"/>
</dbReference>
<protein>
    <submittedName>
        <fullName evidence="2">Uncharacterized protein</fullName>
    </submittedName>
</protein>
<keyword evidence="3" id="KW-1185">Reference proteome</keyword>
<proteinExistence type="predicted"/>
<accession>A0ABW2LPW2</accession>
<evidence type="ECO:0000313" key="2">
    <source>
        <dbReference type="EMBL" id="MFC7344594.1"/>
    </source>
</evidence>